<dbReference type="SUPFAM" id="SSF46689">
    <property type="entry name" value="Homeodomain-like"/>
    <property type="match status" value="1"/>
</dbReference>
<feature type="region of interest" description="Disordered" evidence="4">
    <location>
        <begin position="204"/>
        <end position="230"/>
    </location>
</feature>
<keyword evidence="1" id="KW-0805">Transcription regulation</keyword>
<name>A0A411YEF4_9ACTN</name>
<protein>
    <submittedName>
        <fullName evidence="6">TetR/AcrR family transcriptional regulator</fullName>
    </submittedName>
</protein>
<dbReference type="Gene3D" id="1.10.357.10">
    <property type="entry name" value="Tetracycline Repressor, domain 2"/>
    <property type="match status" value="1"/>
</dbReference>
<dbReference type="OrthoDB" id="5242390at2"/>
<dbReference type="GO" id="GO:0003700">
    <property type="term" value="F:DNA-binding transcription factor activity"/>
    <property type="evidence" value="ECO:0007669"/>
    <property type="project" value="TreeGrafter"/>
</dbReference>
<dbReference type="AlphaFoldDB" id="A0A411YEF4"/>
<evidence type="ECO:0000256" key="3">
    <source>
        <dbReference type="ARBA" id="ARBA00023163"/>
    </source>
</evidence>
<dbReference type="GO" id="GO:0000976">
    <property type="term" value="F:transcription cis-regulatory region binding"/>
    <property type="evidence" value="ECO:0007669"/>
    <property type="project" value="TreeGrafter"/>
</dbReference>
<dbReference type="Pfam" id="PF00440">
    <property type="entry name" value="TetR_N"/>
    <property type="match status" value="1"/>
</dbReference>
<keyword evidence="7" id="KW-1185">Reference proteome</keyword>
<proteinExistence type="predicted"/>
<dbReference type="RefSeq" id="WP_131154567.1">
    <property type="nucleotide sequence ID" value="NZ_CP036402.1"/>
</dbReference>
<evidence type="ECO:0000313" key="6">
    <source>
        <dbReference type="EMBL" id="QBI19570.1"/>
    </source>
</evidence>
<dbReference type="Proteomes" id="UP000291469">
    <property type="component" value="Chromosome"/>
</dbReference>
<dbReference type="InterPro" id="IPR001647">
    <property type="entry name" value="HTH_TetR"/>
</dbReference>
<evidence type="ECO:0000256" key="2">
    <source>
        <dbReference type="ARBA" id="ARBA00023125"/>
    </source>
</evidence>
<evidence type="ECO:0000313" key="7">
    <source>
        <dbReference type="Proteomes" id="UP000291469"/>
    </source>
</evidence>
<keyword evidence="2" id="KW-0238">DNA-binding</keyword>
<sequence>MPQVRKPEVDARIQSAALRCFASTGFGHTSMASIAAAADMAPANLYRYYPDGKRELFETVVPEEVARQHDALIEQRVSALLLPTDEGGTPGPEAEQLLAFWIAHRLEVVILLDRAGGTRFEGYGERFVERLVGLAIDRLRADGAEPGPLERQLLEVVFDNTRRAIVALLSEVENPVQVRRAVQGFWSYQLPGLGGLHEWILAQRAGGPSPREGGDHLQREDGGAKAAGKR</sequence>
<evidence type="ECO:0000256" key="4">
    <source>
        <dbReference type="SAM" id="MobiDB-lite"/>
    </source>
</evidence>
<dbReference type="PANTHER" id="PTHR30055:SF234">
    <property type="entry name" value="HTH-TYPE TRANSCRIPTIONAL REGULATOR BETI"/>
    <property type="match status" value="1"/>
</dbReference>
<accession>A0A411YEF4</accession>
<evidence type="ECO:0000256" key="1">
    <source>
        <dbReference type="ARBA" id="ARBA00023015"/>
    </source>
</evidence>
<dbReference type="InterPro" id="IPR009057">
    <property type="entry name" value="Homeodomain-like_sf"/>
</dbReference>
<keyword evidence="3" id="KW-0804">Transcription</keyword>
<dbReference type="KEGG" id="erz:ER308_08405"/>
<dbReference type="InterPro" id="IPR050109">
    <property type="entry name" value="HTH-type_TetR-like_transc_reg"/>
</dbReference>
<dbReference type="EMBL" id="CP036402">
    <property type="protein sequence ID" value="QBI19570.1"/>
    <property type="molecule type" value="Genomic_DNA"/>
</dbReference>
<dbReference type="PANTHER" id="PTHR30055">
    <property type="entry name" value="HTH-TYPE TRANSCRIPTIONAL REGULATOR RUTR"/>
    <property type="match status" value="1"/>
</dbReference>
<organism evidence="6 7">
    <name type="scientific">Egibacter rhizosphaerae</name>
    <dbReference type="NCBI Taxonomy" id="1670831"/>
    <lineage>
        <taxon>Bacteria</taxon>
        <taxon>Bacillati</taxon>
        <taxon>Actinomycetota</taxon>
        <taxon>Nitriliruptoria</taxon>
        <taxon>Egibacterales</taxon>
        <taxon>Egibacteraceae</taxon>
        <taxon>Egibacter</taxon>
    </lineage>
</organism>
<reference evidence="6 7" key="1">
    <citation type="submission" date="2019-01" db="EMBL/GenBank/DDBJ databases">
        <title>Egibacter rhizosphaerae EGI 80759T.</title>
        <authorList>
            <person name="Chen D.-D."/>
            <person name="Tian Y."/>
            <person name="Jiao J.-Y."/>
            <person name="Zhang X.-T."/>
            <person name="Zhang Y.-G."/>
            <person name="Zhang Y."/>
            <person name="Xiao M."/>
            <person name="Shu W.-S."/>
            <person name="Li W.-J."/>
        </authorList>
    </citation>
    <scope>NUCLEOTIDE SEQUENCE [LARGE SCALE GENOMIC DNA]</scope>
    <source>
        <strain evidence="6 7">EGI 80759</strain>
    </source>
</reference>
<gene>
    <name evidence="6" type="ORF">ER308_08405</name>
</gene>
<feature type="domain" description="HTH tetR-type" evidence="5">
    <location>
        <begin position="15"/>
        <end position="58"/>
    </location>
</feature>
<evidence type="ECO:0000259" key="5">
    <source>
        <dbReference type="Pfam" id="PF00440"/>
    </source>
</evidence>
<feature type="compositionally biased region" description="Basic and acidic residues" evidence="4">
    <location>
        <begin position="212"/>
        <end position="223"/>
    </location>
</feature>